<evidence type="ECO:0000256" key="2">
    <source>
        <dbReference type="SAM" id="SignalP"/>
    </source>
</evidence>
<evidence type="ECO:0000313" key="5">
    <source>
        <dbReference type="Proteomes" id="UP000182427"/>
    </source>
</evidence>
<dbReference type="AlphaFoldDB" id="A0A1G7PJA8"/>
<dbReference type="Proteomes" id="UP000182427">
    <property type="component" value="Chromosome I"/>
</dbReference>
<keyword evidence="5" id="KW-1185">Reference proteome</keyword>
<reference evidence="4 5" key="1">
    <citation type="submission" date="2016-10" db="EMBL/GenBank/DDBJ databases">
        <authorList>
            <person name="de Groot N.N."/>
        </authorList>
    </citation>
    <scope>NUCLEOTIDE SEQUENCE [LARGE SCALE GENOMIC DNA]</scope>
    <source>
        <strain evidence="4 5">GAS232</strain>
    </source>
</reference>
<dbReference type="GO" id="GO:0016740">
    <property type="term" value="F:transferase activity"/>
    <property type="evidence" value="ECO:0007669"/>
    <property type="project" value="UniProtKB-KW"/>
</dbReference>
<dbReference type="SUPFAM" id="SSF75304">
    <property type="entry name" value="Amidase signature (AS) enzymes"/>
    <property type="match status" value="1"/>
</dbReference>
<evidence type="ECO:0000256" key="1">
    <source>
        <dbReference type="SAM" id="MobiDB-lite"/>
    </source>
</evidence>
<dbReference type="Gene3D" id="3.90.1300.10">
    <property type="entry name" value="Amidase signature (AS) domain"/>
    <property type="match status" value="1"/>
</dbReference>
<dbReference type="Pfam" id="PF01425">
    <property type="entry name" value="Amidase"/>
    <property type="match status" value="1"/>
</dbReference>
<feature type="domain" description="Amidase" evidence="3">
    <location>
        <begin position="77"/>
        <end position="556"/>
    </location>
</feature>
<proteinExistence type="predicted"/>
<keyword evidence="2" id="KW-0732">Signal</keyword>
<dbReference type="OrthoDB" id="9811471at2"/>
<feature type="region of interest" description="Disordered" evidence="1">
    <location>
        <begin position="497"/>
        <end position="517"/>
    </location>
</feature>
<dbReference type="InterPro" id="IPR023631">
    <property type="entry name" value="Amidase_dom"/>
</dbReference>
<feature type="compositionally biased region" description="Polar residues" evidence="1">
    <location>
        <begin position="503"/>
        <end position="517"/>
    </location>
</feature>
<dbReference type="PANTHER" id="PTHR42678:SF34">
    <property type="entry name" value="OS04G0183300 PROTEIN"/>
    <property type="match status" value="1"/>
</dbReference>
<dbReference type="RefSeq" id="WP_083346309.1">
    <property type="nucleotide sequence ID" value="NZ_LT629690.1"/>
</dbReference>
<feature type="chain" id="PRO_5009242253" evidence="2">
    <location>
        <begin position="20"/>
        <end position="584"/>
    </location>
</feature>
<dbReference type="PANTHER" id="PTHR42678">
    <property type="entry name" value="AMIDASE"/>
    <property type="match status" value="1"/>
</dbReference>
<organism evidence="4 5">
    <name type="scientific">Terriglobus roseus</name>
    <dbReference type="NCBI Taxonomy" id="392734"/>
    <lineage>
        <taxon>Bacteria</taxon>
        <taxon>Pseudomonadati</taxon>
        <taxon>Acidobacteriota</taxon>
        <taxon>Terriglobia</taxon>
        <taxon>Terriglobales</taxon>
        <taxon>Acidobacteriaceae</taxon>
        <taxon>Terriglobus</taxon>
    </lineage>
</organism>
<name>A0A1G7PJA8_9BACT</name>
<dbReference type="InterPro" id="IPR036928">
    <property type="entry name" value="AS_sf"/>
</dbReference>
<protein>
    <submittedName>
        <fullName evidence="4">Aspartyl-tRNA(Asn)/glutamyl-tRNA(Gln) amidotransferase subunit A</fullName>
    </submittedName>
</protein>
<keyword evidence="4" id="KW-0808">Transferase</keyword>
<gene>
    <name evidence="4" type="ORF">SAMN05444167_3533</name>
</gene>
<sequence length="584" mass="62282">MRLLPLALAVAVVASTAAAQQRSTSPEPMSPPPIPIPANLPVLPAAQQAKMDHDLLEINIDQLHQLYKQRKYTVEQVTRWYMGRITKYNGIYRAVQTVNTEDALATAKAQDTAKFDATKPLWGIPVVIKANTAVKGLIDSDGWQGFALPGHEFIAPKDATVVARLRAAGAIILGITNMPDFAASDTNRSTAFGRTGNAYDVRFSPGGSSGGTVTAVTSNMAMLGTGTDTANSIRMPAGTSAVVGVLPTRGLVSIAGIAPLDWLLDNTGPIARNVTDAAIALSVMNGSGHPADPLDFRTEGSGRTEGADTAQLGPYLPYLKKDALKGKRFAVPAFMLSGNTGFGVSVTPRPTNGMRPETRAMLMKTIDQFRAAGAEVIIDDTFMPDTFAQAVRKVNTRAYRRDGTNQWLAEFGPAEYRSVDAYEKAIGSPLPATVTGISPAGAPANPNRPQTPQVLLKDDAKADESYFAPRKAALALFLSELDRLHLDGVIYPSAQMPPPDETMPQNGQLSSGPHSSTGWNNNIGVPAVVVPAGFYDSGLPFGLEISTRPWHDGDLLGWAYAYEQSTKLRRPPVLVETGLLPNAR</sequence>
<feature type="signal peptide" evidence="2">
    <location>
        <begin position="1"/>
        <end position="19"/>
    </location>
</feature>
<evidence type="ECO:0000313" key="4">
    <source>
        <dbReference type="EMBL" id="SDF86375.1"/>
    </source>
</evidence>
<accession>A0A1G7PJA8</accession>
<evidence type="ECO:0000259" key="3">
    <source>
        <dbReference type="Pfam" id="PF01425"/>
    </source>
</evidence>
<dbReference type="EMBL" id="LT629690">
    <property type="protein sequence ID" value="SDF86375.1"/>
    <property type="molecule type" value="Genomic_DNA"/>
</dbReference>